<keyword evidence="2" id="KW-1185">Reference proteome</keyword>
<dbReference type="Proteomes" id="UP001595704">
    <property type="component" value="Unassembled WGS sequence"/>
</dbReference>
<name>A0ABV7UBK0_9HYPH</name>
<protein>
    <submittedName>
        <fullName evidence="1">Uncharacterized protein</fullName>
    </submittedName>
</protein>
<comment type="caution">
    <text evidence="1">The sequence shown here is derived from an EMBL/GenBank/DDBJ whole genome shotgun (WGS) entry which is preliminary data.</text>
</comment>
<gene>
    <name evidence="1" type="ORF">ACFONL_00130</name>
</gene>
<sequence>MSEGDMSKALTDIILSARENVDGIRAAKNTDRRSDLCAVSGGGLATEHPRPVAGDLQRESDLRVALEDISVDAAGLMREAHALSSRIISPALMRNIDWAREAAGLEPFVWPAMVAASAAPTPVKFKQAAE</sequence>
<evidence type="ECO:0000313" key="1">
    <source>
        <dbReference type="EMBL" id="MFC3635807.1"/>
    </source>
</evidence>
<accession>A0ABV7UBK0</accession>
<proteinExistence type="predicted"/>
<dbReference type="EMBL" id="JBHRYC010000003">
    <property type="protein sequence ID" value="MFC3635807.1"/>
    <property type="molecule type" value="Genomic_DNA"/>
</dbReference>
<evidence type="ECO:0000313" key="2">
    <source>
        <dbReference type="Proteomes" id="UP001595704"/>
    </source>
</evidence>
<reference evidence="2" key="1">
    <citation type="journal article" date="2019" name="Int. J. Syst. Evol. Microbiol.">
        <title>The Global Catalogue of Microorganisms (GCM) 10K type strain sequencing project: providing services to taxonomists for standard genome sequencing and annotation.</title>
        <authorList>
            <consortium name="The Broad Institute Genomics Platform"/>
            <consortium name="The Broad Institute Genome Sequencing Center for Infectious Disease"/>
            <person name="Wu L."/>
            <person name="Ma J."/>
        </authorList>
    </citation>
    <scope>NUCLEOTIDE SEQUENCE [LARGE SCALE GENOMIC DNA]</scope>
    <source>
        <strain evidence="2">KCTC 42282</strain>
    </source>
</reference>
<organism evidence="1 2">
    <name type="scientific">Camelimonas fluminis</name>
    <dbReference type="NCBI Taxonomy" id="1576911"/>
    <lineage>
        <taxon>Bacteria</taxon>
        <taxon>Pseudomonadati</taxon>
        <taxon>Pseudomonadota</taxon>
        <taxon>Alphaproteobacteria</taxon>
        <taxon>Hyphomicrobiales</taxon>
        <taxon>Chelatococcaceae</taxon>
        <taxon>Camelimonas</taxon>
    </lineage>
</organism>